<dbReference type="RefSeq" id="WP_216567752.1">
    <property type="nucleotide sequence ID" value="NZ_JAHMHK010000001.1"/>
</dbReference>
<accession>A0ABS6DRK8</accession>
<sequence length="99" mass="11762">MTKDILKIKQEYLEKKGKNAYENAIKKQMNKNKGGKYMEEKLNEAKKILNQFDDFFIKMEEDKNFKKEVDLDLRHNGIKSKYIILASLWSKLGKTENDN</sequence>
<comment type="caution">
    <text evidence="1">The sequence shown here is derived from an EMBL/GenBank/DDBJ whole genome shotgun (WGS) entry which is preliminary data.</text>
</comment>
<name>A0ABS6DRK8_9MOLU</name>
<keyword evidence="2" id="KW-1185">Reference proteome</keyword>
<evidence type="ECO:0000313" key="2">
    <source>
        <dbReference type="Proteomes" id="UP000812267"/>
    </source>
</evidence>
<evidence type="ECO:0000313" key="1">
    <source>
        <dbReference type="EMBL" id="MBU4693436.1"/>
    </source>
</evidence>
<dbReference type="Proteomes" id="UP000812267">
    <property type="component" value="Unassembled WGS sequence"/>
</dbReference>
<proteinExistence type="predicted"/>
<organism evidence="1 2">
    <name type="scientific">Mycoplasma zalophidermidis</name>
    <dbReference type="NCBI Taxonomy" id="398174"/>
    <lineage>
        <taxon>Bacteria</taxon>
        <taxon>Bacillati</taxon>
        <taxon>Mycoplasmatota</taxon>
        <taxon>Mollicutes</taxon>
        <taxon>Mycoplasmataceae</taxon>
        <taxon>Mycoplasma</taxon>
    </lineage>
</organism>
<dbReference type="EMBL" id="JAHMHK010000001">
    <property type="protein sequence ID" value="MBU4693436.1"/>
    <property type="molecule type" value="Genomic_DNA"/>
</dbReference>
<protein>
    <submittedName>
        <fullName evidence="1">Uncharacterized protein</fullName>
    </submittedName>
</protein>
<reference evidence="1" key="1">
    <citation type="submission" date="2021-06" db="EMBL/GenBank/DDBJ databases">
        <title>Novel Mycoplasma species detected in California sea lions (Zalophus californianus) from the USA.</title>
        <authorList>
            <person name="Volokhov D.V."/>
            <person name="Furtak V.A."/>
            <person name="Zagorodnyaya T.A."/>
        </authorList>
    </citation>
    <scope>NUCLEOTIDE SEQUENCE [LARGE SCALE GENOMIC DNA]</scope>
    <source>
        <strain evidence="1">CSL 4779</strain>
    </source>
</reference>
<gene>
    <name evidence="1" type="ORF">KQ878_00860</name>
</gene>